<evidence type="ECO:0008006" key="4">
    <source>
        <dbReference type="Google" id="ProtNLM"/>
    </source>
</evidence>
<feature type="chain" id="PRO_5035295467" description="Vitelline membrane outer layer protein 1" evidence="1">
    <location>
        <begin position="27"/>
        <end position="211"/>
    </location>
</feature>
<dbReference type="OrthoDB" id="6329319at2759"/>
<dbReference type="InterPro" id="IPR036706">
    <property type="entry name" value="VOMI_sf"/>
</dbReference>
<sequence length="211" mass="22710">MLNMNSSSYYVLLTVLLAMASSQATAKVITVTNGGTEGQWGPLERCPPGSKAIGFQTQNELATPFFDDTALNTIVLICNDPDFTNFTSTAGFSGDFQRVLTCPSAFVVSYMTSFSLRVQLPFNGTDTTQGDRTAANNIRFLCSNDREINGVGNTDGVWGEYSESCPEGICGMETRVQPFQGGIGHYDNTALNDVRFTCCPEGPPMTTTSSP</sequence>
<evidence type="ECO:0000256" key="1">
    <source>
        <dbReference type="SAM" id="SignalP"/>
    </source>
</evidence>
<dbReference type="Proteomes" id="UP000789390">
    <property type="component" value="Unassembled WGS sequence"/>
</dbReference>
<proteinExistence type="predicted"/>
<dbReference type="SUPFAM" id="SSF51092">
    <property type="entry name" value="Vitelline membrane outer protein-I (VMO-I)"/>
    <property type="match status" value="1"/>
</dbReference>
<dbReference type="InterPro" id="IPR005515">
    <property type="entry name" value="VOMI"/>
</dbReference>
<feature type="signal peptide" evidence="1">
    <location>
        <begin position="1"/>
        <end position="26"/>
    </location>
</feature>
<comment type="caution">
    <text evidence="2">The sequence shown here is derived from an EMBL/GenBank/DDBJ whole genome shotgun (WGS) entry which is preliminary data.</text>
</comment>
<organism evidence="2 3">
    <name type="scientific">Daphnia galeata</name>
    <dbReference type="NCBI Taxonomy" id="27404"/>
    <lineage>
        <taxon>Eukaryota</taxon>
        <taxon>Metazoa</taxon>
        <taxon>Ecdysozoa</taxon>
        <taxon>Arthropoda</taxon>
        <taxon>Crustacea</taxon>
        <taxon>Branchiopoda</taxon>
        <taxon>Diplostraca</taxon>
        <taxon>Cladocera</taxon>
        <taxon>Anomopoda</taxon>
        <taxon>Daphniidae</taxon>
        <taxon>Daphnia</taxon>
    </lineage>
</organism>
<evidence type="ECO:0000313" key="2">
    <source>
        <dbReference type="EMBL" id="CAH0107558.1"/>
    </source>
</evidence>
<keyword evidence="3" id="KW-1185">Reference proteome</keyword>
<protein>
    <recommendedName>
        <fullName evidence="4">Vitelline membrane outer layer protein 1</fullName>
    </recommendedName>
</protein>
<reference evidence="2" key="1">
    <citation type="submission" date="2021-11" db="EMBL/GenBank/DDBJ databases">
        <authorList>
            <person name="Schell T."/>
        </authorList>
    </citation>
    <scope>NUCLEOTIDE SEQUENCE</scope>
    <source>
        <strain evidence="2">M5</strain>
    </source>
</reference>
<accession>A0A8J2WK26</accession>
<name>A0A8J2WK26_9CRUS</name>
<dbReference type="EMBL" id="CAKKLH010000277">
    <property type="protein sequence ID" value="CAH0107558.1"/>
    <property type="molecule type" value="Genomic_DNA"/>
</dbReference>
<gene>
    <name evidence="2" type="ORF">DGAL_LOCUS10878</name>
</gene>
<keyword evidence="1" id="KW-0732">Signal</keyword>
<dbReference type="Pfam" id="PF03762">
    <property type="entry name" value="VOMI"/>
    <property type="match status" value="1"/>
</dbReference>
<dbReference type="PANTHER" id="PTHR18841:SF0">
    <property type="entry name" value="VITELLINE MEMBRANE OUTER LAYER 1 HOMOLOG A-RELATED"/>
    <property type="match status" value="1"/>
</dbReference>
<evidence type="ECO:0000313" key="3">
    <source>
        <dbReference type="Proteomes" id="UP000789390"/>
    </source>
</evidence>
<dbReference type="PANTHER" id="PTHR18841">
    <property type="entry name" value="VITELLINE MEMBRANE OUTER LAYER PROTEIN I-RELATED"/>
    <property type="match status" value="1"/>
</dbReference>
<dbReference type="GO" id="GO:0005615">
    <property type="term" value="C:extracellular space"/>
    <property type="evidence" value="ECO:0007669"/>
    <property type="project" value="TreeGrafter"/>
</dbReference>
<dbReference type="Gene3D" id="2.100.10.20">
    <property type="entry name" value="Vitelline membrane outer layer protein I (VOMI)"/>
    <property type="match status" value="1"/>
</dbReference>
<dbReference type="AlphaFoldDB" id="A0A8J2WK26"/>